<evidence type="ECO:0000313" key="5">
    <source>
        <dbReference type="Proteomes" id="UP000179807"/>
    </source>
</evidence>
<dbReference type="VEuPathDB" id="TrichDB:TRFO_28823"/>
<evidence type="ECO:0000313" key="4">
    <source>
        <dbReference type="EMBL" id="OHT03691.1"/>
    </source>
</evidence>
<dbReference type="PROSITE" id="PS50011">
    <property type="entry name" value="PROTEIN_KINASE_DOM"/>
    <property type="match status" value="1"/>
</dbReference>
<dbReference type="Gene3D" id="1.10.510.10">
    <property type="entry name" value="Transferase(Phosphotransferase) domain 1"/>
    <property type="match status" value="1"/>
</dbReference>
<keyword evidence="4" id="KW-0808">Transferase</keyword>
<proteinExistence type="predicted"/>
<dbReference type="InterPro" id="IPR000719">
    <property type="entry name" value="Prot_kinase_dom"/>
</dbReference>
<dbReference type="InterPro" id="IPR011009">
    <property type="entry name" value="Kinase-like_dom_sf"/>
</dbReference>
<evidence type="ECO:0000256" key="1">
    <source>
        <dbReference type="ARBA" id="ARBA00022741"/>
    </source>
</evidence>
<keyword evidence="4" id="KW-0418">Kinase</keyword>
<dbReference type="GO" id="GO:0005737">
    <property type="term" value="C:cytoplasm"/>
    <property type="evidence" value="ECO:0007669"/>
    <property type="project" value="TreeGrafter"/>
</dbReference>
<feature type="domain" description="Protein kinase" evidence="3">
    <location>
        <begin position="21"/>
        <end position="273"/>
    </location>
</feature>
<evidence type="ECO:0000256" key="2">
    <source>
        <dbReference type="ARBA" id="ARBA00022840"/>
    </source>
</evidence>
<dbReference type="InterPro" id="IPR008271">
    <property type="entry name" value="Ser/Thr_kinase_AS"/>
</dbReference>
<sequence>MTDENKVKANAFTVPFTFGHYVRLHKIGEGSSCVVVMCRNTKTNEIFACKCVSRKLLVEAGLFMRFEQEVRVLQSMHHPNILGVKDLVFDENYIYLISEYCPNGELFKYIIQKGRLLDDEARKLFRQLTDAISFIHSRGIAHRDLKPENILIDADYNIKLTDFGLCHSTAQQQLLRTPCGSPYYAPPEVIYGEKYDGFKGDVWSLGVVLYAMTTGALPWTQLQPPGLFTQIKNGDYVVPPQLSNSLRLLIMSMMNVNPVARIDLDHVISHPWMTEGMEMKPIQSEVNKASFVRVSLKKTTSSLLSKSSDDALKNIYMDANGQTMNGAAINKAAVKPKAIIVKPDKMRSPSIPAKMNNPALAHLVRKVPISNRRKPIV</sequence>
<dbReference type="GO" id="GO:0004674">
    <property type="term" value="F:protein serine/threonine kinase activity"/>
    <property type="evidence" value="ECO:0007669"/>
    <property type="project" value="TreeGrafter"/>
</dbReference>
<dbReference type="PROSITE" id="PS00108">
    <property type="entry name" value="PROTEIN_KINASE_ST"/>
    <property type="match status" value="1"/>
</dbReference>
<dbReference type="Pfam" id="PF00069">
    <property type="entry name" value="Pkinase"/>
    <property type="match status" value="1"/>
</dbReference>
<dbReference type="GO" id="GO:0005524">
    <property type="term" value="F:ATP binding"/>
    <property type="evidence" value="ECO:0007669"/>
    <property type="project" value="UniProtKB-KW"/>
</dbReference>
<accession>A0A1J4JXH3</accession>
<dbReference type="GO" id="GO:0035556">
    <property type="term" value="P:intracellular signal transduction"/>
    <property type="evidence" value="ECO:0007669"/>
    <property type="project" value="TreeGrafter"/>
</dbReference>
<dbReference type="AlphaFoldDB" id="A0A1J4JXH3"/>
<dbReference type="SMART" id="SM00220">
    <property type="entry name" value="S_TKc"/>
    <property type="match status" value="1"/>
</dbReference>
<dbReference type="OrthoDB" id="193931at2759"/>
<dbReference type="GeneID" id="94841106"/>
<dbReference type="PANTHER" id="PTHR24346">
    <property type="entry name" value="MAP/MICROTUBULE AFFINITY-REGULATING KINASE"/>
    <property type="match status" value="1"/>
</dbReference>
<dbReference type="FunFam" id="1.10.510.10:FF:000956">
    <property type="entry name" value="CAMK family protein kinase"/>
    <property type="match status" value="1"/>
</dbReference>
<keyword evidence="1" id="KW-0547">Nucleotide-binding</keyword>
<protein>
    <submittedName>
        <fullName evidence="4">CAMK family protein kinase</fullName>
    </submittedName>
</protein>
<keyword evidence="5" id="KW-1185">Reference proteome</keyword>
<organism evidence="4 5">
    <name type="scientific">Tritrichomonas foetus</name>
    <dbReference type="NCBI Taxonomy" id="1144522"/>
    <lineage>
        <taxon>Eukaryota</taxon>
        <taxon>Metamonada</taxon>
        <taxon>Parabasalia</taxon>
        <taxon>Tritrichomonadida</taxon>
        <taxon>Tritrichomonadidae</taxon>
        <taxon>Tritrichomonas</taxon>
    </lineage>
</organism>
<evidence type="ECO:0000259" key="3">
    <source>
        <dbReference type="PROSITE" id="PS50011"/>
    </source>
</evidence>
<reference evidence="4" key="1">
    <citation type="submission" date="2016-10" db="EMBL/GenBank/DDBJ databases">
        <authorList>
            <person name="Benchimol M."/>
            <person name="Almeida L.G."/>
            <person name="Vasconcelos A.T."/>
            <person name="Perreira-Neves A."/>
            <person name="Rosa I.A."/>
            <person name="Tasca T."/>
            <person name="Bogo M.R."/>
            <person name="de Souza W."/>
        </authorList>
    </citation>
    <scope>NUCLEOTIDE SEQUENCE [LARGE SCALE GENOMIC DNA]</scope>
    <source>
        <strain evidence="4">K</strain>
    </source>
</reference>
<dbReference type="EMBL" id="MLAK01000817">
    <property type="protein sequence ID" value="OHT03691.1"/>
    <property type="molecule type" value="Genomic_DNA"/>
</dbReference>
<dbReference type="Proteomes" id="UP000179807">
    <property type="component" value="Unassembled WGS sequence"/>
</dbReference>
<dbReference type="SUPFAM" id="SSF56112">
    <property type="entry name" value="Protein kinase-like (PK-like)"/>
    <property type="match status" value="1"/>
</dbReference>
<keyword evidence="2" id="KW-0067">ATP-binding</keyword>
<dbReference type="RefSeq" id="XP_068356827.1">
    <property type="nucleotide sequence ID" value="XM_068506402.1"/>
</dbReference>
<dbReference type="PANTHER" id="PTHR24346:SF30">
    <property type="entry name" value="MATERNAL EMBRYONIC LEUCINE ZIPPER KINASE"/>
    <property type="match status" value="1"/>
</dbReference>
<name>A0A1J4JXH3_9EUKA</name>
<comment type="caution">
    <text evidence="4">The sequence shown here is derived from an EMBL/GenBank/DDBJ whole genome shotgun (WGS) entry which is preliminary data.</text>
</comment>
<gene>
    <name evidence="4" type="ORF">TRFO_28823</name>
</gene>
<dbReference type="CDD" id="cd14003">
    <property type="entry name" value="STKc_AMPK-like"/>
    <property type="match status" value="1"/>
</dbReference>